<protein>
    <submittedName>
        <fullName evidence="1">Uncharacterized protein</fullName>
    </submittedName>
</protein>
<reference evidence="2" key="1">
    <citation type="journal article" date="2019" name="Int. J. Syst. Evol. Microbiol.">
        <title>The Global Catalogue of Microorganisms (GCM) 10K type strain sequencing project: providing services to taxonomists for standard genome sequencing and annotation.</title>
        <authorList>
            <consortium name="The Broad Institute Genomics Platform"/>
            <consortium name="The Broad Institute Genome Sequencing Center for Infectious Disease"/>
            <person name="Wu L."/>
            <person name="Ma J."/>
        </authorList>
    </citation>
    <scope>NUCLEOTIDE SEQUENCE [LARGE SCALE GENOMIC DNA]</scope>
    <source>
        <strain evidence="2">JCM 9377</strain>
    </source>
</reference>
<sequence length="153" mass="15880">MTTEHPADATKAEWPTELPAYGVGTQLHHPDGGTWLVVATDDGKQLLGLHDLVIRSAAEVIAATGELTPNGLPAAAGVIVLPRPLDPVYDVAKLAATVKPGTEGTGIGRLSPGLSIKPDFGADWAMAAYNPRDLRDLATSAALAANEAERRQG</sequence>
<dbReference type="Proteomes" id="UP001501237">
    <property type="component" value="Unassembled WGS sequence"/>
</dbReference>
<evidence type="ECO:0000313" key="1">
    <source>
        <dbReference type="EMBL" id="GAA3222980.1"/>
    </source>
</evidence>
<name>A0ABP6QF33_9ACTN</name>
<comment type="caution">
    <text evidence="1">The sequence shown here is derived from an EMBL/GenBank/DDBJ whole genome shotgun (WGS) entry which is preliminary data.</text>
</comment>
<keyword evidence="2" id="KW-1185">Reference proteome</keyword>
<dbReference type="RefSeq" id="WP_344832436.1">
    <property type="nucleotide sequence ID" value="NZ_BAAAUV010000013.1"/>
</dbReference>
<dbReference type="EMBL" id="BAAAUV010000013">
    <property type="protein sequence ID" value="GAA3222980.1"/>
    <property type="molecule type" value="Genomic_DNA"/>
</dbReference>
<organism evidence="1 2">
    <name type="scientific">Actinocorallia longicatena</name>
    <dbReference type="NCBI Taxonomy" id="111803"/>
    <lineage>
        <taxon>Bacteria</taxon>
        <taxon>Bacillati</taxon>
        <taxon>Actinomycetota</taxon>
        <taxon>Actinomycetes</taxon>
        <taxon>Streptosporangiales</taxon>
        <taxon>Thermomonosporaceae</taxon>
        <taxon>Actinocorallia</taxon>
    </lineage>
</organism>
<gene>
    <name evidence="1" type="ORF">GCM10010468_49150</name>
</gene>
<accession>A0ABP6QF33</accession>
<evidence type="ECO:0000313" key="2">
    <source>
        <dbReference type="Proteomes" id="UP001501237"/>
    </source>
</evidence>
<proteinExistence type="predicted"/>